<reference evidence="1 2" key="1">
    <citation type="submission" date="2017-11" db="EMBL/GenBank/DDBJ databases">
        <title>Rhodohalobacter 15182 sp. nov., isolated from a salt lake.</title>
        <authorList>
            <person name="Han S."/>
        </authorList>
    </citation>
    <scope>NUCLEOTIDE SEQUENCE [LARGE SCALE GENOMIC DNA]</scope>
    <source>
        <strain evidence="1 2">15182</strain>
    </source>
</reference>
<evidence type="ECO:0000313" key="1">
    <source>
        <dbReference type="EMBL" id="PKD44538.1"/>
    </source>
</evidence>
<organism evidence="1 2">
    <name type="scientific">Rhodohalobacter barkolensis</name>
    <dbReference type="NCBI Taxonomy" id="2053187"/>
    <lineage>
        <taxon>Bacteria</taxon>
        <taxon>Pseudomonadati</taxon>
        <taxon>Balneolota</taxon>
        <taxon>Balneolia</taxon>
        <taxon>Balneolales</taxon>
        <taxon>Balneolaceae</taxon>
        <taxon>Rhodohalobacter</taxon>
    </lineage>
</organism>
<comment type="caution">
    <text evidence="1">The sequence shown here is derived from an EMBL/GenBank/DDBJ whole genome shotgun (WGS) entry which is preliminary data.</text>
</comment>
<gene>
    <name evidence="1" type="ORF">CWD77_03475</name>
</gene>
<protein>
    <recommendedName>
        <fullName evidence="3">DUF952 domain-containing protein</fullName>
    </recommendedName>
</protein>
<keyword evidence="2" id="KW-1185">Reference proteome</keyword>
<name>A0A2N0VK24_9BACT</name>
<evidence type="ECO:0008006" key="3">
    <source>
        <dbReference type="Google" id="ProtNLM"/>
    </source>
</evidence>
<dbReference type="Proteomes" id="UP000233398">
    <property type="component" value="Unassembled WGS sequence"/>
</dbReference>
<proteinExistence type="predicted"/>
<dbReference type="AlphaFoldDB" id="A0A2N0VK24"/>
<dbReference type="OrthoDB" id="1524936at2"/>
<dbReference type="SUPFAM" id="SSF56399">
    <property type="entry name" value="ADP-ribosylation"/>
    <property type="match status" value="1"/>
</dbReference>
<sequence length="110" mass="12867">MKSDLLFYVVSARKWPSLTIEGHFVPEELKEKGKISLVEPQQVNTYLNEHFSGRKNLFLLIIDITRMEKRPKKQDGHFILEHSIPVDAILDKIRLDSSKEGFFDIQIEQN</sequence>
<dbReference type="RefSeq" id="WP_101071829.1">
    <property type="nucleotide sequence ID" value="NZ_PISP01000001.1"/>
</dbReference>
<dbReference type="InterPro" id="IPR009297">
    <property type="entry name" value="DUF952"/>
</dbReference>
<dbReference type="Gene3D" id="3.20.170.20">
    <property type="entry name" value="Protein of unknown function DUF952"/>
    <property type="match status" value="1"/>
</dbReference>
<accession>A0A2N0VK24</accession>
<evidence type="ECO:0000313" key="2">
    <source>
        <dbReference type="Proteomes" id="UP000233398"/>
    </source>
</evidence>
<dbReference type="EMBL" id="PISP01000001">
    <property type="protein sequence ID" value="PKD44538.1"/>
    <property type="molecule type" value="Genomic_DNA"/>
</dbReference>
<dbReference type="Pfam" id="PF06108">
    <property type="entry name" value="DUF952"/>
    <property type="match status" value="1"/>
</dbReference>